<evidence type="ECO:0000256" key="3">
    <source>
        <dbReference type="SAM" id="Phobius"/>
    </source>
</evidence>
<dbReference type="GO" id="GO:0005886">
    <property type="term" value="C:plasma membrane"/>
    <property type="evidence" value="ECO:0007669"/>
    <property type="project" value="UniProtKB-SubCell"/>
</dbReference>
<reference evidence="4" key="1">
    <citation type="submission" date="2020-08" db="EMBL/GenBank/DDBJ databases">
        <authorList>
            <person name="Cejkova D."/>
            <person name="Kubasova T."/>
            <person name="Jahodarova E."/>
            <person name="Rychlik I."/>
        </authorList>
    </citation>
    <scope>NUCLEOTIDE SEQUENCE</scope>
    <source>
        <strain evidence="4">An836</strain>
    </source>
</reference>
<proteinExistence type="inferred from homology"/>
<name>A0A939B8X2_9BIFI</name>
<dbReference type="Proteomes" id="UP000718821">
    <property type="component" value="Unassembled WGS sequence"/>
</dbReference>
<dbReference type="RefSeq" id="WP_204469654.1">
    <property type="nucleotide sequence ID" value="NZ_JACLYU010000025.1"/>
</dbReference>
<accession>A0A939B8X2</accession>
<protein>
    <recommendedName>
        <fullName evidence="2">Biotin transporter</fullName>
    </recommendedName>
</protein>
<evidence type="ECO:0000313" key="4">
    <source>
        <dbReference type="EMBL" id="MBM6700337.1"/>
    </source>
</evidence>
<dbReference type="Gene3D" id="1.10.1760.20">
    <property type="match status" value="1"/>
</dbReference>
<evidence type="ECO:0000313" key="5">
    <source>
        <dbReference type="Proteomes" id="UP000718821"/>
    </source>
</evidence>
<feature type="transmembrane region" description="Helical" evidence="3">
    <location>
        <begin position="85"/>
        <end position="107"/>
    </location>
</feature>
<feature type="transmembrane region" description="Helical" evidence="3">
    <location>
        <begin position="113"/>
        <end position="129"/>
    </location>
</feature>
<evidence type="ECO:0000256" key="1">
    <source>
        <dbReference type="ARBA" id="ARBA00010692"/>
    </source>
</evidence>
<keyword evidence="2 3" id="KW-0472">Membrane</keyword>
<sequence length="208" mass="20589">MHTTDPRRSSRTGEAAALPVAAGAGLARRVAAASWRPVLFAVLLWLATAAGAVPVPGIPTPITLQTFVVMMAGMMMPWRQAGASVALYLAAGAAGLPVFAGGTSTMALVGPDAGFLLGFLPGVVVVALLRSHRQASGAVATALAGVRNLAAALIGGVAVVYATGFGIQAAMLHLPLTTVAVASAAFIVGDMAKALVAAGAATALAKLR</sequence>
<comment type="similarity">
    <text evidence="1 2">Belongs to the BioY family.</text>
</comment>
<gene>
    <name evidence="4" type="ORF">H7U32_08545</name>
</gene>
<keyword evidence="3" id="KW-1133">Transmembrane helix</keyword>
<reference evidence="4" key="2">
    <citation type="journal article" date="2021" name="Sci. Rep.">
        <title>The distribution of antibiotic resistance genes in chicken gut microbiota commensals.</title>
        <authorList>
            <person name="Juricova H."/>
            <person name="Matiasovicova J."/>
            <person name="Kubasova T."/>
            <person name="Cejkova D."/>
            <person name="Rychlik I."/>
        </authorList>
    </citation>
    <scope>NUCLEOTIDE SEQUENCE</scope>
    <source>
        <strain evidence="4">An836</strain>
    </source>
</reference>
<comment type="caution">
    <text evidence="4">The sequence shown here is derived from an EMBL/GenBank/DDBJ whole genome shotgun (WGS) entry which is preliminary data.</text>
</comment>
<feature type="transmembrane region" description="Helical" evidence="3">
    <location>
        <begin position="38"/>
        <end position="56"/>
    </location>
</feature>
<dbReference type="PANTHER" id="PTHR34295:SF1">
    <property type="entry name" value="BIOTIN TRANSPORTER BIOY"/>
    <property type="match status" value="1"/>
</dbReference>
<dbReference type="AlphaFoldDB" id="A0A939B8X2"/>
<dbReference type="GO" id="GO:0015225">
    <property type="term" value="F:biotin transmembrane transporter activity"/>
    <property type="evidence" value="ECO:0007669"/>
    <property type="project" value="UniProtKB-UniRule"/>
</dbReference>
<feature type="transmembrane region" description="Helical" evidence="3">
    <location>
        <begin position="180"/>
        <end position="205"/>
    </location>
</feature>
<keyword evidence="2" id="KW-1003">Cell membrane</keyword>
<keyword evidence="5" id="KW-1185">Reference proteome</keyword>
<dbReference type="EMBL" id="JACLYU010000025">
    <property type="protein sequence ID" value="MBM6700337.1"/>
    <property type="molecule type" value="Genomic_DNA"/>
</dbReference>
<comment type="subcellular location">
    <subcellularLocation>
        <location evidence="2">Cell membrane</location>
        <topology evidence="2">Multi-pass membrane protein</topology>
    </subcellularLocation>
</comment>
<keyword evidence="2" id="KW-0813">Transport</keyword>
<dbReference type="PANTHER" id="PTHR34295">
    <property type="entry name" value="BIOTIN TRANSPORTER BIOY"/>
    <property type="match status" value="1"/>
</dbReference>
<evidence type="ECO:0000256" key="2">
    <source>
        <dbReference type="PIRNR" id="PIRNR016661"/>
    </source>
</evidence>
<organism evidence="4 5">
    <name type="scientific">Bifidobacterium pullorum subsp. saeculare</name>
    <dbReference type="NCBI Taxonomy" id="78257"/>
    <lineage>
        <taxon>Bacteria</taxon>
        <taxon>Bacillati</taxon>
        <taxon>Actinomycetota</taxon>
        <taxon>Actinomycetes</taxon>
        <taxon>Bifidobacteriales</taxon>
        <taxon>Bifidobacteriaceae</taxon>
        <taxon>Bifidobacterium</taxon>
    </lineage>
</organism>
<feature type="transmembrane region" description="Helical" evidence="3">
    <location>
        <begin position="149"/>
        <end position="174"/>
    </location>
</feature>
<keyword evidence="3" id="KW-0812">Transmembrane</keyword>
<dbReference type="Pfam" id="PF02632">
    <property type="entry name" value="BioY"/>
    <property type="match status" value="1"/>
</dbReference>
<dbReference type="PIRSF" id="PIRSF016661">
    <property type="entry name" value="BioY"/>
    <property type="match status" value="1"/>
</dbReference>
<dbReference type="InterPro" id="IPR003784">
    <property type="entry name" value="BioY"/>
</dbReference>